<dbReference type="EMBL" id="LKAJ02000001">
    <property type="protein sequence ID" value="MCS5710176.1"/>
    <property type="molecule type" value="Genomic_DNA"/>
</dbReference>
<comment type="caution">
    <text evidence="7">The sequence shown here is derived from an EMBL/GenBank/DDBJ whole genome shotgun (WGS) entry which is preliminary data.</text>
</comment>
<dbReference type="PANTHER" id="PTHR34478">
    <property type="entry name" value="PROTEIN LEMA"/>
    <property type="match status" value="1"/>
</dbReference>
<keyword evidence="3 6" id="KW-0812">Transmembrane</keyword>
<evidence type="ECO:0000256" key="4">
    <source>
        <dbReference type="ARBA" id="ARBA00022989"/>
    </source>
</evidence>
<evidence type="ECO:0000256" key="5">
    <source>
        <dbReference type="ARBA" id="ARBA00023136"/>
    </source>
</evidence>
<name>A0AAE3L6E4_9GAMM</name>
<reference evidence="7" key="2">
    <citation type="submission" date="2021-06" db="EMBL/GenBank/DDBJ databases">
        <title>Genomic Description and Analysis of Intracellular Bacteria, Candidatus Berkiella cookevillensis and Candidatus Berkiella aquae.</title>
        <authorList>
            <person name="Kidane D.T."/>
            <person name="Mehari Y.T."/>
            <person name="Rice F.C."/>
            <person name="Arivett B.A."/>
            <person name="Farone A.L."/>
            <person name="Berk S.G."/>
            <person name="Farone M.B."/>
        </authorList>
    </citation>
    <scope>NUCLEOTIDE SEQUENCE</scope>
    <source>
        <strain evidence="7">HT99</strain>
    </source>
</reference>
<dbReference type="Gene3D" id="1.20.1440.20">
    <property type="entry name" value="LemA-like domain"/>
    <property type="match status" value="1"/>
</dbReference>
<reference evidence="7" key="1">
    <citation type="journal article" date="2016" name="Genome Announc.">
        <title>Draft Genome Sequences of Two Novel Amoeba-Resistant Intranuclear Bacteria, 'Candidatus Berkiella cookevillensis' and 'Candidatus Berkiella aquae'.</title>
        <authorList>
            <person name="Mehari Y.T."/>
            <person name="Arivett B.A."/>
            <person name="Farone A.L."/>
            <person name="Gunderson J.H."/>
            <person name="Farone M.B."/>
        </authorList>
    </citation>
    <scope>NUCLEOTIDE SEQUENCE</scope>
    <source>
        <strain evidence="7">HT99</strain>
    </source>
</reference>
<comment type="similarity">
    <text evidence="2">Belongs to the LemA family.</text>
</comment>
<feature type="transmembrane region" description="Helical" evidence="6">
    <location>
        <begin position="12"/>
        <end position="30"/>
    </location>
</feature>
<comment type="subcellular location">
    <subcellularLocation>
        <location evidence="1">Membrane</location>
        <topology evidence="1">Single-pass membrane protein</topology>
    </subcellularLocation>
</comment>
<dbReference type="RefSeq" id="WP_075066921.1">
    <property type="nucleotide sequence ID" value="NZ_LKAJ02000001.1"/>
</dbReference>
<evidence type="ECO:0000256" key="3">
    <source>
        <dbReference type="ARBA" id="ARBA00022692"/>
    </source>
</evidence>
<keyword evidence="4 6" id="KW-1133">Transmembrane helix</keyword>
<gene>
    <name evidence="7" type="ORF">HT99x_001905</name>
</gene>
<dbReference type="Pfam" id="PF04011">
    <property type="entry name" value="LemA"/>
    <property type="match status" value="1"/>
</dbReference>
<evidence type="ECO:0000313" key="7">
    <source>
        <dbReference type="EMBL" id="MCS5710176.1"/>
    </source>
</evidence>
<dbReference type="PANTHER" id="PTHR34478:SF2">
    <property type="entry name" value="MEMBRANE PROTEIN"/>
    <property type="match status" value="1"/>
</dbReference>
<sequence>MRSLLQDSRGKVIIGIVILMAFCFLGSATWKDSLHKDERKVHSSFGIYRDAMNKRASLVPEMLELLRNYAPQEQAIAAELVKSYEDAMRYQPPEQILSNPKMAAEFFQLQKTLIENMNKAQSIAKNYPGLAENRLFYLLLNDWHEVNVQVTGSGELLNRYIQRYNSHLQGFPQSWYNKMTYRLTLKNPIEIPYAIR</sequence>
<dbReference type="GO" id="GO:0016020">
    <property type="term" value="C:membrane"/>
    <property type="evidence" value="ECO:0007669"/>
    <property type="project" value="UniProtKB-SubCell"/>
</dbReference>
<proteinExistence type="inferred from homology"/>
<keyword evidence="8" id="KW-1185">Reference proteome</keyword>
<protein>
    <submittedName>
        <fullName evidence="7">LemA family protein</fullName>
    </submittedName>
</protein>
<dbReference type="Proteomes" id="UP000051497">
    <property type="component" value="Unassembled WGS sequence"/>
</dbReference>
<evidence type="ECO:0000256" key="2">
    <source>
        <dbReference type="ARBA" id="ARBA00008854"/>
    </source>
</evidence>
<dbReference type="InterPro" id="IPR023353">
    <property type="entry name" value="LemA-like_dom_sf"/>
</dbReference>
<evidence type="ECO:0000313" key="8">
    <source>
        <dbReference type="Proteomes" id="UP000051497"/>
    </source>
</evidence>
<organism evidence="7 8">
    <name type="scientific">Candidatus Berkiella aquae</name>
    <dbReference type="NCBI Taxonomy" id="295108"/>
    <lineage>
        <taxon>Bacteria</taxon>
        <taxon>Pseudomonadati</taxon>
        <taxon>Pseudomonadota</taxon>
        <taxon>Gammaproteobacteria</taxon>
        <taxon>Candidatus Berkiellales</taxon>
        <taxon>Candidatus Berkiellaceae</taxon>
        <taxon>Candidatus Berkiella</taxon>
    </lineage>
</organism>
<keyword evidence="5 6" id="KW-0472">Membrane</keyword>
<evidence type="ECO:0000256" key="1">
    <source>
        <dbReference type="ARBA" id="ARBA00004167"/>
    </source>
</evidence>
<dbReference type="SUPFAM" id="SSF140478">
    <property type="entry name" value="LemA-like"/>
    <property type="match status" value="1"/>
</dbReference>
<accession>A0AAE3L6E4</accession>
<dbReference type="AlphaFoldDB" id="A0AAE3L6E4"/>
<evidence type="ECO:0000256" key="6">
    <source>
        <dbReference type="SAM" id="Phobius"/>
    </source>
</evidence>
<dbReference type="InterPro" id="IPR007156">
    <property type="entry name" value="MamQ_LemA"/>
</dbReference>